<dbReference type="InParanoid" id="A0A1J7I7J1"/>
<sequence>MENSTVASRITIPPIPALRGEENLQEGKRVLLQTLEFYGTADYVLKISAGITKFSKKQSIFQVHDGLANPSWNFNATGQDPKDLYNLFLYTLSKTNAAVSDFVHEFAKVKPSISSSFEAYHAHIEELKRRLAEVDCAVPDKFAIWIVLNALKDYHPE</sequence>
<dbReference type="OrthoDB" id="4560010at2759"/>
<gene>
    <name evidence="1" type="ORF">CONLIGDRAFT_694011</name>
</gene>
<name>A0A1J7I7J1_9PEZI</name>
<protein>
    <submittedName>
        <fullName evidence="1">Uncharacterized protein</fullName>
    </submittedName>
</protein>
<evidence type="ECO:0000313" key="1">
    <source>
        <dbReference type="EMBL" id="OIW23381.1"/>
    </source>
</evidence>
<dbReference type="Proteomes" id="UP000182658">
    <property type="component" value="Unassembled WGS sequence"/>
</dbReference>
<keyword evidence="2" id="KW-1185">Reference proteome</keyword>
<evidence type="ECO:0000313" key="2">
    <source>
        <dbReference type="Proteomes" id="UP000182658"/>
    </source>
</evidence>
<dbReference type="EMBL" id="KV875107">
    <property type="protein sequence ID" value="OIW23381.1"/>
    <property type="molecule type" value="Genomic_DNA"/>
</dbReference>
<dbReference type="AlphaFoldDB" id="A0A1J7I7J1"/>
<reference evidence="1 2" key="1">
    <citation type="submission" date="2016-10" db="EMBL/GenBank/DDBJ databases">
        <title>Draft genome sequence of Coniochaeta ligniaria NRRL30616, a lignocellulolytic fungus for bioabatement of inhibitors in plant biomass hydrolysates.</title>
        <authorList>
            <consortium name="DOE Joint Genome Institute"/>
            <person name="Jimenez D.J."/>
            <person name="Hector R.E."/>
            <person name="Riley R."/>
            <person name="Sun H."/>
            <person name="Grigoriev I.V."/>
            <person name="Van Elsas J.D."/>
            <person name="Nichols N.N."/>
        </authorList>
    </citation>
    <scope>NUCLEOTIDE SEQUENCE [LARGE SCALE GENOMIC DNA]</scope>
    <source>
        <strain evidence="1 2">NRRL 30616</strain>
    </source>
</reference>
<organism evidence="1 2">
    <name type="scientific">Coniochaeta ligniaria NRRL 30616</name>
    <dbReference type="NCBI Taxonomy" id="1408157"/>
    <lineage>
        <taxon>Eukaryota</taxon>
        <taxon>Fungi</taxon>
        <taxon>Dikarya</taxon>
        <taxon>Ascomycota</taxon>
        <taxon>Pezizomycotina</taxon>
        <taxon>Sordariomycetes</taxon>
        <taxon>Sordariomycetidae</taxon>
        <taxon>Coniochaetales</taxon>
        <taxon>Coniochaetaceae</taxon>
        <taxon>Coniochaeta</taxon>
    </lineage>
</organism>
<accession>A0A1J7I7J1</accession>
<proteinExistence type="predicted"/>